<feature type="compositionally biased region" description="Gly residues" evidence="16">
    <location>
        <begin position="189"/>
        <end position="207"/>
    </location>
</feature>
<evidence type="ECO:0000259" key="18">
    <source>
        <dbReference type="Pfam" id="PF12810"/>
    </source>
</evidence>
<dbReference type="Proteomes" id="UP000584670">
    <property type="component" value="Unassembled WGS sequence"/>
</dbReference>
<dbReference type="GO" id="GO:0004714">
    <property type="term" value="F:transmembrane receptor protein tyrosine kinase activity"/>
    <property type="evidence" value="ECO:0007669"/>
    <property type="project" value="UniProtKB-EC"/>
</dbReference>
<dbReference type="RefSeq" id="WP_186281142.1">
    <property type="nucleotide sequence ID" value="NZ_JACMSF010000005.1"/>
</dbReference>
<accession>A0A7X1IZ71</accession>
<keyword evidence="6" id="KW-0732">Signal</keyword>
<dbReference type="SUPFAM" id="SSF49373">
    <property type="entry name" value="Invasin/intimin cell-adhesion fragments"/>
    <property type="match status" value="2"/>
</dbReference>
<evidence type="ECO:0000256" key="13">
    <source>
        <dbReference type="ARBA" id="ARBA00023157"/>
    </source>
</evidence>
<keyword evidence="3" id="KW-1003">Cell membrane</keyword>
<keyword evidence="11 17" id="KW-0472">Membrane</keyword>
<keyword evidence="13" id="KW-1015">Disulfide bond</keyword>
<dbReference type="EMBL" id="JACMSF010000005">
    <property type="protein sequence ID" value="MBC2901273.1"/>
    <property type="molecule type" value="Genomic_DNA"/>
</dbReference>
<feature type="compositionally biased region" description="Low complexity" evidence="16">
    <location>
        <begin position="541"/>
        <end position="570"/>
    </location>
</feature>
<evidence type="ECO:0000256" key="4">
    <source>
        <dbReference type="ARBA" id="ARBA00022679"/>
    </source>
</evidence>
<feature type="region of interest" description="Disordered" evidence="16">
    <location>
        <begin position="237"/>
        <end position="284"/>
    </location>
</feature>
<comment type="caution">
    <text evidence="19">The sequence shown here is derived from an EMBL/GenBank/DDBJ whole genome shotgun (WGS) entry which is preliminary data.</text>
</comment>
<dbReference type="GO" id="GO:0005975">
    <property type="term" value="P:carbohydrate metabolic process"/>
    <property type="evidence" value="ECO:0007669"/>
    <property type="project" value="UniProtKB-ARBA"/>
</dbReference>
<dbReference type="GO" id="GO:0005524">
    <property type="term" value="F:ATP binding"/>
    <property type="evidence" value="ECO:0007669"/>
    <property type="project" value="UniProtKB-KW"/>
</dbReference>
<evidence type="ECO:0000313" key="19">
    <source>
        <dbReference type="EMBL" id="MBC2901273.1"/>
    </source>
</evidence>
<dbReference type="GO" id="GO:0005886">
    <property type="term" value="C:plasma membrane"/>
    <property type="evidence" value="ECO:0007669"/>
    <property type="project" value="UniProtKB-SubCell"/>
</dbReference>
<evidence type="ECO:0000256" key="2">
    <source>
        <dbReference type="ARBA" id="ARBA00011902"/>
    </source>
</evidence>
<reference evidence="19 20" key="1">
    <citation type="submission" date="2020-08" db="EMBL/GenBank/DDBJ databases">
        <title>Streptomyces sp. PSKA01 genome sequencing and assembly.</title>
        <authorList>
            <person name="Mandal S."/>
            <person name="Maiti P.K."/>
            <person name="Das P."/>
        </authorList>
    </citation>
    <scope>NUCLEOTIDE SEQUENCE [LARGE SCALE GENOMIC DNA]</scope>
    <source>
        <strain evidence="19 20">PSKA01</strain>
    </source>
</reference>
<keyword evidence="20" id="KW-1185">Reference proteome</keyword>
<evidence type="ECO:0000256" key="3">
    <source>
        <dbReference type="ARBA" id="ARBA00022475"/>
    </source>
</evidence>
<keyword evidence="7" id="KW-0547">Nucleotide-binding</keyword>
<evidence type="ECO:0000256" key="15">
    <source>
        <dbReference type="ARBA" id="ARBA00023180"/>
    </source>
</evidence>
<dbReference type="Gene3D" id="2.60.40.10">
    <property type="entry name" value="Immunoglobulins"/>
    <property type="match status" value="2"/>
</dbReference>
<dbReference type="InterPro" id="IPR013783">
    <property type="entry name" value="Ig-like_fold"/>
</dbReference>
<keyword evidence="5 17" id="KW-0812">Transmembrane</keyword>
<evidence type="ECO:0000256" key="5">
    <source>
        <dbReference type="ARBA" id="ARBA00022692"/>
    </source>
</evidence>
<gene>
    <name evidence="19" type="ORF">H4N64_06585</name>
</gene>
<evidence type="ECO:0000256" key="16">
    <source>
        <dbReference type="SAM" id="MobiDB-lite"/>
    </source>
</evidence>
<evidence type="ECO:0000256" key="8">
    <source>
        <dbReference type="ARBA" id="ARBA00022777"/>
    </source>
</evidence>
<protein>
    <recommendedName>
        <fullName evidence="2">receptor protein-tyrosine kinase</fullName>
        <ecNumber evidence="2">2.7.10.1</ecNumber>
    </recommendedName>
</protein>
<organism evidence="19 20">
    <name type="scientific">Streptomyces cupreus</name>
    <dbReference type="NCBI Taxonomy" id="2759956"/>
    <lineage>
        <taxon>Bacteria</taxon>
        <taxon>Bacillati</taxon>
        <taxon>Actinomycetota</taxon>
        <taxon>Actinomycetes</taxon>
        <taxon>Kitasatosporales</taxon>
        <taxon>Streptomycetaceae</taxon>
        <taxon>Streptomyces</taxon>
    </lineage>
</organism>
<sequence length="603" mass="59159">MNRRSFALRRGTRAVGAAALLVGSLGVGGVWPAAAAESRPCDPTEGFTHCRIYDHTGAAVDFQVPAGVEELDVRAWGMGGDGNPFANGGAGAYVAGSLEVTPGEHLTVKVGGWYGGGRKLFGDALGGKPGSGTWGGKGGSSSGVRAADGSALFIAAGGGGGGMGVMAHGRAGSGGAPDGLDALEKDLGGKGAKGATGGAVGGEGGTAGADHAQGGAGGDGGAQAGGGGGGYAGGGGGAGKNAAGDSGSGGGGSSYADPERMSDVRMLSSSTSVPPAKDDPFWSADPYGELSPVLSGVGEGGPNQIGGDGRVVLQWKDPKGAPVVNELTRESGDDQTILPINVSDPMVVVARDKDGEPLAEQKVKFTLEDPDGLGVKWEDFPTEVRTDAQGRAASPSVITGEKEGTFTVRATSGSASTTFTAHVGQTSHAIEIKDGDEQQAEPGDAFAEPLTVKVTKNGAPAADTEVEFTVESEAEGAPAFEGDEDSVSVTTDADGEASATELVAGEEPGTYNVLASAGDAGIRFTVEVTEEDATPSPSPSPSGTSDATTGGSDSTGGTDTQGDSGNLALTGAAGIGTLAGAAAALTALGWAAVRFTRSRRTQD</sequence>
<evidence type="ECO:0000256" key="14">
    <source>
        <dbReference type="ARBA" id="ARBA00023170"/>
    </source>
</evidence>
<dbReference type="Pfam" id="PF12810">
    <property type="entry name" value="ALK_LTK_GRD"/>
    <property type="match status" value="1"/>
</dbReference>
<proteinExistence type="predicted"/>
<feature type="region of interest" description="Disordered" evidence="16">
    <location>
        <begin position="529"/>
        <end position="570"/>
    </location>
</feature>
<feature type="domain" description="ALK/LTK-like glycine-rich" evidence="18">
    <location>
        <begin position="73"/>
        <end position="260"/>
    </location>
</feature>
<keyword evidence="14" id="KW-0675">Receptor</keyword>
<keyword evidence="8" id="KW-0418">Kinase</keyword>
<feature type="region of interest" description="Disordered" evidence="16">
    <location>
        <begin position="471"/>
        <end position="497"/>
    </location>
</feature>
<feature type="region of interest" description="Disordered" evidence="16">
    <location>
        <begin position="176"/>
        <end position="221"/>
    </location>
</feature>
<evidence type="ECO:0000256" key="17">
    <source>
        <dbReference type="SAM" id="Phobius"/>
    </source>
</evidence>
<keyword evidence="4" id="KW-0808">Transferase</keyword>
<name>A0A7X1IZ71_9ACTN</name>
<evidence type="ECO:0000313" key="20">
    <source>
        <dbReference type="Proteomes" id="UP000584670"/>
    </source>
</evidence>
<keyword evidence="12" id="KW-0829">Tyrosine-protein kinase</keyword>
<dbReference type="InterPro" id="IPR055163">
    <property type="entry name" value="ALK/LTK-like_GRD"/>
</dbReference>
<dbReference type="EC" id="2.7.10.1" evidence="2"/>
<feature type="transmembrane region" description="Helical" evidence="17">
    <location>
        <begin position="567"/>
        <end position="593"/>
    </location>
</feature>
<evidence type="ECO:0000256" key="11">
    <source>
        <dbReference type="ARBA" id="ARBA00023136"/>
    </source>
</evidence>
<evidence type="ECO:0000256" key="12">
    <source>
        <dbReference type="ARBA" id="ARBA00023137"/>
    </source>
</evidence>
<evidence type="ECO:0000256" key="6">
    <source>
        <dbReference type="ARBA" id="ARBA00022729"/>
    </source>
</evidence>
<keyword evidence="15" id="KW-0325">Glycoprotein</keyword>
<evidence type="ECO:0000256" key="1">
    <source>
        <dbReference type="ARBA" id="ARBA00004251"/>
    </source>
</evidence>
<evidence type="ECO:0000256" key="7">
    <source>
        <dbReference type="ARBA" id="ARBA00022741"/>
    </source>
</evidence>
<evidence type="ECO:0000256" key="9">
    <source>
        <dbReference type="ARBA" id="ARBA00022840"/>
    </source>
</evidence>
<evidence type="ECO:0000256" key="10">
    <source>
        <dbReference type="ARBA" id="ARBA00022989"/>
    </source>
</evidence>
<keyword evidence="10 17" id="KW-1133">Transmembrane helix</keyword>
<comment type="subcellular location">
    <subcellularLocation>
        <location evidence="1">Cell membrane</location>
        <topology evidence="1">Single-pass type I membrane protein</topology>
    </subcellularLocation>
</comment>
<keyword evidence="9" id="KW-0067">ATP-binding</keyword>
<dbReference type="AlphaFoldDB" id="A0A7X1IZ71"/>
<dbReference type="InterPro" id="IPR008964">
    <property type="entry name" value="Invasin/intimin_cell_adhesion"/>
</dbReference>